<keyword evidence="2" id="KW-1185">Reference proteome</keyword>
<dbReference type="EMBL" id="CP000478">
    <property type="protein sequence ID" value="ABK17474.1"/>
    <property type="molecule type" value="Genomic_DNA"/>
</dbReference>
<dbReference type="KEGG" id="sfu:Sfum_1787"/>
<organism evidence="1 2">
    <name type="scientific">Syntrophobacter fumaroxidans (strain DSM 10017 / MPOB)</name>
    <dbReference type="NCBI Taxonomy" id="335543"/>
    <lineage>
        <taxon>Bacteria</taxon>
        <taxon>Pseudomonadati</taxon>
        <taxon>Thermodesulfobacteriota</taxon>
        <taxon>Syntrophobacteria</taxon>
        <taxon>Syntrophobacterales</taxon>
        <taxon>Syntrophobacteraceae</taxon>
        <taxon>Syntrophobacter</taxon>
    </lineage>
</organism>
<dbReference type="STRING" id="335543.Sfum_1787"/>
<protein>
    <submittedName>
        <fullName evidence="1">Uncharacterized protein</fullName>
    </submittedName>
</protein>
<dbReference type="InParanoid" id="A0LJ72"/>
<proteinExistence type="predicted"/>
<dbReference type="AlphaFoldDB" id="A0LJ72"/>
<gene>
    <name evidence="1" type="ordered locus">Sfum_1787</name>
</gene>
<evidence type="ECO:0000313" key="1">
    <source>
        <dbReference type="EMBL" id="ABK17474.1"/>
    </source>
</evidence>
<sequence length="215" mass="25044">MEQRLTLMDASRRHLLRVLKKSNGHPRTGSAAPKAVTDPSFPMTFFLRNVASLKADANWRALSPRLQKSRIRRLFRERSRFHLEVKRWRAARGELAPRPPVGKDELADGYCSHCGWCCEICSGYPDFPPSSEITQRWKDIFGNGLGKGHRFCAFLWEWDGGRSLCSIHPHRSNPCRVFEREECDFLMKDPEVRDPSAKRRLIEVRQWFIHLIDGR</sequence>
<dbReference type="HOGENOM" id="CLU_1282677_0_0_7"/>
<reference evidence="1 2" key="1">
    <citation type="submission" date="2006-10" db="EMBL/GenBank/DDBJ databases">
        <title>Complete sequence of Syntrophobacter fumaroxidans MPOB.</title>
        <authorList>
            <consortium name="US DOE Joint Genome Institute"/>
            <person name="Copeland A."/>
            <person name="Lucas S."/>
            <person name="Lapidus A."/>
            <person name="Barry K."/>
            <person name="Detter J.C."/>
            <person name="Glavina del Rio T."/>
            <person name="Hammon N."/>
            <person name="Israni S."/>
            <person name="Pitluck S."/>
            <person name="Goltsman E.G."/>
            <person name="Martinez M."/>
            <person name="Schmutz J."/>
            <person name="Larimer F."/>
            <person name="Land M."/>
            <person name="Hauser L."/>
            <person name="Kyrpides N."/>
            <person name="Kim E."/>
            <person name="Boone D.R."/>
            <person name="Brockman F."/>
            <person name="Culley D."/>
            <person name="Ferry J."/>
            <person name="Gunsalus R."/>
            <person name="McInerney M.J."/>
            <person name="Morrison M."/>
            <person name="Plugge C."/>
            <person name="Rohlin L."/>
            <person name="Scholten J."/>
            <person name="Sieber J."/>
            <person name="Stams A.J.M."/>
            <person name="Worm P."/>
            <person name="Henstra A.M."/>
            <person name="Richardson P."/>
        </authorList>
    </citation>
    <scope>NUCLEOTIDE SEQUENCE [LARGE SCALE GENOMIC DNA]</scope>
    <source>
        <strain evidence="2">DSM 10017 / MPOB</strain>
    </source>
</reference>
<name>A0LJ72_SYNFM</name>
<dbReference type="Proteomes" id="UP000001784">
    <property type="component" value="Chromosome"/>
</dbReference>
<accession>A0LJ72</accession>
<dbReference type="eggNOG" id="COG0727">
    <property type="taxonomic scope" value="Bacteria"/>
</dbReference>
<evidence type="ECO:0000313" key="2">
    <source>
        <dbReference type="Proteomes" id="UP000001784"/>
    </source>
</evidence>